<reference evidence="1" key="1">
    <citation type="submission" date="2023-05" db="EMBL/GenBank/DDBJ databases">
        <title>Genome and transcriptome analyses reveal genes involved in the formation of fine ridges on petal epidermal cells in Hibiscus trionum.</title>
        <authorList>
            <person name="Koshimizu S."/>
            <person name="Masuda S."/>
            <person name="Ishii T."/>
            <person name="Shirasu K."/>
            <person name="Hoshino A."/>
            <person name="Arita M."/>
        </authorList>
    </citation>
    <scope>NUCLEOTIDE SEQUENCE</scope>
    <source>
        <strain evidence="1">Hamamatsu line</strain>
    </source>
</reference>
<dbReference type="AlphaFoldDB" id="A0A9W7IB64"/>
<organism evidence="1 2">
    <name type="scientific">Hibiscus trionum</name>
    <name type="common">Flower of an hour</name>
    <dbReference type="NCBI Taxonomy" id="183268"/>
    <lineage>
        <taxon>Eukaryota</taxon>
        <taxon>Viridiplantae</taxon>
        <taxon>Streptophyta</taxon>
        <taxon>Embryophyta</taxon>
        <taxon>Tracheophyta</taxon>
        <taxon>Spermatophyta</taxon>
        <taxon>Magnoliopsida</taxon>
        <taxon>eudicotyledons</taxon>
        <taxon>Gunneridae</taxon>
        <taxon>Pentapetalae</taxon>
        <taxon>rosids</taxon>
        <taxon>malvids</taxon>
        <taxon>Malvales</taxon>
        <taxon>Malvaceae</taxon>
        <taxon>Malvoideae</taxon>
        <taxon>Hibiscus</taxon>
    </lineage>
</organism>
<evidence type="ECO:0000313" key="1">
    <source>
        <dbReference type="EMBL" id="GMI91208.1"/>
    </source>
</evidence>
<dbReference type="EMBL" id="BSYR01000024">
    <property type="protein sequence ID" value="GMI91208.1"/>
    <property type="molecule type" value="Genomic_DNA"/>
</dbReference>
<gene>
    <name evidence="1" type="ORF">HRI_002790100</name>
</gene>
<dbReference type="OrthoDB" id="1736646at2759"/>
<protein>
    <submittedName>
        <fullName evidence="1">Uncharacterized protein</fullName>
    </submittedName>
</protein>
<name>A0A9W7IB64_HIBTR</name>
<keyword evidence="2" id="KW-1185">Reference proteome</keyword>
<accession>A0A9W7IB64</accession>
<evidence type="ECO:0000313" key="2">
    <source>
        <dbReference type="Proteomes" id="UP001165190"/>
    </source>
</evidence>
<dbReference type="Proteomes" id="UP001165190">
    <property type="component" value="Unassembled WGS sequence"/>
</dbReference>
<sequence>MESMIELCDIIAKNPEKFSDKIAWICGRCPQSELLLSGSPRVSRSHLNAVLVVVRLLSKCPNSTDNRPKSVMLEFIRAILASFHRSFWPQSYNNDSIASFFADFLKYVSESADSSPDFGLEIAGLVGEVVTAAVNNHDTNSNDPAISRAFLLALSQNFPPVLPSDADNLINYLFDQLAMSVPESPRELITGSSETSSSQSSPLSVKHFQGIEVSSPANDSSKCFYTSAAFILLINEVEIGENIK</sequence>
<comment type="caution">
    <text evidence="1">The sequence shown here is derived from an EMBL/GenBank/DDBJ whole genome shotgun (WGS) entry which is preliminary data.</text>
</comment>
<proteinExistence type="predicted"/>